<dbReference type="KEGG" id="dhe:111597563"/>
<name>A0A6J1LL86_DROHY</name>
<dbReference type="OMA" id="MLEHGNF"/>
<dbReference type="GeneID" id="111597563"/>
<keyword evidence="1 2" id="KW-0732">Signal</keyword>
<gene>
    <name evidence="4" type="primary">LOC111597563</name>
</gene>
<dbReference type="InterPro" id="IPR036846">
    <property type="entry name" value="GM2-AP_sf"/>
</dbReference>
<feature type="signal peptide" evidence="2">
    <location>
        <begin position="1"/>
        <end position="25"/>
    </location>
</feature>
<dbReference type="PANTHER" id="PTHR20898:SF0">
    <property type="entry name" value="DAEDALUS ON 3-RELATED"/>
    <property type="match status" value="1"/>
</dbReference>
<keyword evidence="3" id="KW-1185">Reference proteome</keyword>
<reference evidence="4" key="1">
    <citation type="submission" date="2025-08" db="UniProtKB">
        <authorList>
            <consortium name="RefSeq"/>
        </authorList>
    </citation>
    <scope>IDENTIFICATION</scope>
    <source>
        <strain evidence="4">15085-1641.00</strain>
        <tissue evidence="4">Whole body</tissue>
    </source>
</reference>
<evidence type="ECO:0000256" key="1">
    <source>
        <dbReference type="ARBA" id="ARBA00022729"/>
    </source>
</evidence>
<dbReference type="Proteomes" id="UP000504633">
    <property type="component" value="Unplaced"/>
</dbReference>
<sequence length="180" mass="20844">MNVFHINGISILLLLFFDRLSVGKASSVIIQAGELKYNHKYFENFNMSIINNTVNLDMIIRKPLTRGFKSHIDFSISLGKSKHYQSVFAHIIDVCGVVTAIKSNIFKSWFQSMLENGNFMYNCPVPEGHYFLRNWKLDSSLVPQYLYAGDYRISCHLFFGKLKTKHEDFVVDLIFFALLK</sequence>
<evidence type="ECO:0000256" key="2">
    <source>
        <dbReference type="SAM" id="SignalP"/>
    </source>
</evidence>
<accession>A0A6J1LL86</accession>
<dbReference type="PANTHER" id="PTHR20898">
    <property type="entry name" value="DAEDALUS ON 3-RELATED-RELATED"/>
    <property type="match status" value="1"/>
</dbReference>
<feature type="chain" id="PRO_5026873978" evidence="2">
    <location>
        <begin position="26"/>
        <end position="180"/>
    </location>
</feature>
<proteinExistence type="predicted"/>
<evidence type="ECO:0000313" key="4">
    <source>
        <dbReference type="RefSeq" id="XP_023168130.1"/>
    </source>
</evidence>
<organism evidence="3 4">
    <name type="scientific">Drosophila hydei</name>
    <name type="common">Fruit fly</name>
    <dbReference type="NCBI Taxonomy" id="7224"/>
    <lineage>
        <taxon>Eukaryota</taxon>
        <taxon>Metazoa</taxon>
        <taxon>Ecdysozoa</taxon>
        <taxon>Arthropoda</taxon>
        <taxon>Hexapoda</taxon>
        <taxon>Insecta</taxon>
        <taxon>Pterygota</taxon>
        <taxon>Neoptera</taxon>
        <taxon>Endopterygota</taxon>
        <taxon>Diptera</taxon>
        <taxon>Brachycera</taxon>
        <taxon>Muscomorpha</taxon>
        <taxon>Ephydroidea</taxon>
        <taxon>Drosophilidae</taxon>
        <taxon>Drosophila</taxon>
    </lineage>
</organism>
<dbReference type="AlphaFoldDB" id="A0A6J1LL86"/>
<protein>
    <submittedName>
        <fullName evidence="4">Uncharacterized protein LOC111597563</fullName>
    </submittedName>
</protein>
<dbReference type="InterPro" id="IPR010512">
    <property type="entry name" value="DUF1091"/>
</dbReference>
<dbReference type="Pfam" id="PF06477">
    <property type="entry name" value="DUF1091"/>
    <property type="match status" value="1"/>
</dbReference>
<dbReference type="SMART" id="SM00697">
    <property type="entry name" value="DM8"/>
    <property type="match status" value="1"/>
</dbReference>
<dbReference type="OrthoDB" id="6664669at2759"/>
<dbReference type="Gene3D" id="2.70.220.10">
    <property type="entry name" value="Ganglioside GM2 activator"/>
    <property type="match status" value="1"/>
</dbReference>
<dbReference type="RefSeq" id="XP_023168130.1">
    <property type="nucleotide sequence ID" value="XM_023312362.2"/>
</dbReference>
<evidence type="ECO:0000313" key="3">
    <source>
        <dbReference type="Proteomes" id="UP000504633"/>
    </source>
</evidence>